<evidence type="ECO:0008006" key="3">
    <source>
        <dbReference type="Google" id="ProtNLM"/>
    </source>
</evidence>
<evidence type="ECO:0000313" key="2">
    <source>
        <dbReference type="EMBL" id="SVC77203.1"/>
    </source>
</evidence>
<gene>
    <name evidence="2" type="ORF">METZ01_LOCUS330057</name>
</gene>
<feature type="transmembrane region" description="Helical" evidence="1">
    <location>
        <begin position="42"/>
        <end position="65"/>
    </location>
</feature>
<dbReference type="PANTHER" id="PTHR39165:SF1">
    <property type="entry name" value="DUF456 DOMAIN-CONTAINING PROTEIN"/>
    <property type="match status" value="1"/>
</dbReference>
<reference evidence="2" key="1">
    <citation type="submission" date="2018-05" db="EMBL/GenBank/DDBJ databases">
        <authorList>
            <person name="Lanie J.A."/>
            <person name="Ng W.-L."/>
            <person name="Kazmierczak K.M."/>
            <person name="Andrzejewski T.M."/>
            <person name="Davidsen T.M."/>
            <person name="Wayne K.J."/>
            <person name="Tettelin H."/>
            <person name="Glass J.I."/>
            <person name="Rusch D."/>
            <person name="Podicherti R."/>
            <person name="Tsui H.-C.T."/>
            <person name="Winkler M.E."/>
        </authorList>
    </citation>
    <scope>NUCLEOTIDE SEQUENCE</scope>
</reference>
<protein>
    <recommendedName>
        <fullName evidence="3">DUF456 domain-containing protein</fullName>
    </recommendedName>
</protein>
<name>A0A382PUZ8_9ZZZZ</name>
<feature type="non-terminal residue" evidence="2">
    <location>
        <position position="1"/>
    </location>
</feature>
<accession>A0A382PUZ8</accession>
<dbReference type="EMBL" id="UINC01109995">
    <property type="protein sequence ID" value="SVC77203.1"/>
    <property type="molecule type" value="Genomic_DNA"/>
</dbReference>
<sequence length="181" mass="18375">VLLIMFIGVMGNIIPGIPGTPLILAGAVGHQLYFAGQGGVGWWWVAVLTAFGLLALGLDYLATLLGAKKLGATWKGMVGAVLGVVVGLFVFPPFGLVVGPFVGAMGFEWAFGRKAPEAAKAGVGAVIGMALGVVGKLVCSVVMVSLFAFAAWPNPSDLWVAPTPPPVVESPTTEAADAASD</sequence>
<dbReference type="PANTHER" id="PTHR39165">
    <property type="entry name" value="IG HYPOTHETICAL 17883"/>
    <property type="match status" value="1"/>
</dbReference>
<feature type="transmembrane region" description="Helical" evidence="1">
    <location>
        <begin position="122"/>
        <end position="149"/>
    </location>
</feature>
<keyword evidence="1" id="KW-0812">Transmembrane</keyword>
<dbReference type="AlphaFoldDB" id="A0A382PUZ8"/>
<evidence type="ECO:0000256" key="1">
    <source>
        <dbReference type="SAM" id="Phobius"/>
    </source>
</evidence>
<proteinExistence type="predicted"/>
<feature type="transmembrane region" description="Helical" evidence="1">
    <location>
        <begin position="77"/>
        <end position="102"/>
    </location>
</feature>
<keyword evidence="1" id="KW-0472">Membrane</keyword>
<keyword evidence="1" id="KW-1133">Transmembrane helix</keyword>
<dbReference type="InterPro" id="IPR007403">
    <property type="entry name" value="DUF456"/>
</dbReference>
<organism evidence="2">
    <name type="scientific">marine metagenome</name>
    <dbReference type="NCBI Taxonomy" id="408172"/>
    <lineage>
        <taxon>unclassified sequences</taxon>
        <taxon>metagenomes</taxon>
        <taxon>ecological metagenomes</taxon>
    </lineage>
</organism>
<dbReference type="Pfam" id="PF04306">
    <property type="entry name" value="DUF456"/>
    <property type="match status" value="1"/>
</dbReference>